<organism evidence="2 3">
    <name type="scientific">Symmachiella dynata</name>
    <dbReference type="NCBI Taxonomy" id="2527995"/>
    <lineage>
        <taxon>Bacteria</taxon>
        <taxon>Pseudomonadati</taxon>
        <taxon>Planctomycetota</taxon>
        <taxon>Planctomycetia</taxon>
        <taxon>Planctomycetales</taxon>
        <taxon>Planctomycetaceae</taxon>
        <taxon>Symmachiella</taxon>
    </lineage>
</organism>
<dbReference type="EMBL" id="CP036276">
    <property type="protein sequence ID" value="QDU42705.1"/>
    <property type="molecule type" value="Genomic_DNA"/>
</dbReference>
<dbReference type="GO" id="GO:0004029">
    <property type="term" value="F:aldehyde dehydrogenase (NAD+) activity"/>
    <property type="evidence" value="ECO:0007669"/>
    <property type="project" value="TreeGrafter"/>
</dbReference>
<reference evidence="2 3" key="1">
    <citation type="submission" date="2019-02" db="EMBL/GenBank/DDBJ databases">
        <title>Deep-cultivation of Planctomycetes and their phenomic and genomic characterization uncovers novel biology.</title>
        <authorList>
            <person name="Wiegand S."/>
            <person name="Jogler M."/>
            <person name="Boedeker C."/>
            <person name="Pinto D."/>
            <person name="Vollmers J."/>
            <person name="Rivas-Marin E."/>
            <person name="Kohn T."/>
            <person name="Peeters S.H."/>
            <person name="Heuer A."/>
            <person name="Rast P."/>
            <person name="Oberbeckmann S."/>
            <person name="Bunk B."/>
            <person name="Jeske O."/>
            <person name="Meyerdierks A."/>
            <person name="Storesund J.E."/>
            <person name="Kallscheuer N."/>
            <person name="Luecker S."/>
            <person name="Lage O.M."/>
            <person name="Pohl T."/>
            <person name="Merkel B.J."/>
            <person name="Hornburger P."/>
            <person name="Mueller R.-W."/>
            <person name="Bruemmer F."/>
            <person name="Labrenz M."/>
            <person name="Spormann A.M."/>
            <person name="Op den Camp H."/>
            <person name="Overmann J."/>
            <person name="Amann R."/>
            <person name="Jetten M.S.M."/>
            <person name="Mascher T."/>
            <person name="Medema M.H."/>
            <person name="Devos D.P."/>
            <person name="Kaster A.-K."/>
            <person name="Ovreas L."/>
            <person name="Rohde M."/>
            <person name="Galperin M.Y."/>
            <person name="Jogler C."/>
        </authorList>
    </citation>
    <scope>NUCLEOTIDE SEQUENCE [LARGE SCALE GENOMIC DNA]</scope>
    <source>
        <strain evidence="2 3">Mal52</strain>
    </source>
</reference>
<dbReference type="GO" id="GO:0005737">
    <property type="term" value="C:cytoplasm"/>
    <property type="evidence" value="ECO:0007669"/>
    <property type="project" value="TreeGrafter"/>
</dbReference>
<dbReference type="InterPro" id="IPR001509">
    <property type="entry name" value="Epimerase_deHydtase"/>
</dbReference>
<dbReference type="PANTHER" id="PTHR48079:SF6">
    <property type="entry name" value="NAD(P)-BINDING DOMAIN-CONTAINING PROTEIN-RELATED"/>
    <property type="match status" value="1"/>
</dbReference>
<dbReference type="Gene3D" id="3.40.50.720">
    <property type="entry name" value="NAD(P)-binding Rossmann-like Domain"/>
    <property type="match status" value="1"/>
</dbReference>
<feature type="domain" description="NAD-dependent epimerase/dehydratase" evidence="1">
    <location>
        <begin position="1"/>
        <end position="226"/>
    </location>
</feature>
<dbReference type="Pfam" id="PF01370">
    <property type="entry name" value="Epimerase"/>
    <property type="match status" value="1"/>
</dbReference>
<evidence type="ECO:0000313" key="3">
    <source>
        <dbReference type="Proteomes" id="UP000319383"/>
    </source>
</evidence>
<dbReference type="PANTHER" id="PTHR48079">
    <property type="entry name" value="PROTEIN YEEZ"/>
    <property type="match status" value="1"/>
</dbReference>
<dbReference type="KEGG" id="sdyn:Mal52_11720"/>
<dbReference type="Proteomes" id="UP000319383">
    <property type="component" value="Chromosome"/>
</dbReference>
<sequence>MLVTGATGFVGSHVVQRAIEAGYSPRALVRESSNRALLDEWGVEQVVGDFFDHDALKKAVDGVSAIVHCAAKVGDWGPIDDYRAVNVRGLEHLLVEAEAAGSLERFIQVSSLGVYEGRDHHGTDESEPATLTGMDGYTLTKAEAERLVLEHVRDNSLPATVVRPGFIYGPRDQTVLPRLLERLKIGQVKFFGSGDQLLNNTYVGNLVDAIFLCLEKPETIGEVFNITDGQLVSKKHYISSVAELAGYPVPTGSVPLGVARFLTKASERVYRLLGKKEAPLLSNARFKFLGLNLDFSIEKARRQLGYDPQVTFDEGVRRMMEWYKTNSDAA</sequence>
<evidence type="ECO:0000313" key="2">
    <source>
        <dbReference type="EMBL" id="QDU42705.1"/>
    </source>
</evidence>
<dbReference type="SUPFAM" id="SSF51735">
    <property type="entry name" value="NAD(P)-binding Rossmann-fold domains"/>
    <property type="match status" value="1"/>
</dbReference>
<dbReference type="InterPro" id="IPR036291">
    <property type="entry name" value="NAD(P)-bd_dom_sf"/>
</dbReference>
<dbReference type="AlphaFoldDB" id="A0A517ZJN8"/>
<evidence type="ECO:0000259" key="1">
    <source>
        <dbReference type="Pfam" id="PF01370"/>
    </source>
</evidence>
<name>A0A517ZJN8_9PLAN</name>
<accession>A0A517ZJN8</accession>
<dbReference type="RefSeq" id="WP_145374721.1">
    <property type="nucleotide sequence ID" value="NZ_CP036276.1"/>
</dbReference>
<keyword evidence="2" id="KW-0413">Isomerase</keyword>
<dbReference type="GO" id="GO:0016853">
    <property type="term" value="F:isomerase activity"/>
    <property type="evidence" value="ECO:0007669"/>
    <property type="project" value="UniProtKB-KW"/>
</dbReference>
<gene>
    <name evidence="2" type="ORF">Mal52_11720</name>
</gene>
<protein>
    <submittedName>
        <fullName evidence="2">3 beta-hydroxysteroid dehydrogenase/Delta 5--&gt;4-isomerase</fullName>
    </submittedName>
</protein>
<keyword evidence="3" id="KW-1185">Reference proteome</keyword>
<proteinExistence type="predicted"/>
<dbReference type="InterPro" id="IPR051783">
    <property type="entry name" value="NAD(P)-dependent_oxidoreduct"/>
</dbReference>